<sequence length="131" mass="15148">MIGLAKMQDRLYVLRIPSYQKLQLKSTKPPPHVISTVNFTTSDLETLWHFRLGHASNKCIDVIKSKFPFVKKDKSYVCDVCHYAKQRRLIFPISTSKSEKCFNLIHVDLWGPYSTPSVHAHKLCYFCSNSV</sequence>
<dbReference type="OMA" id="CTISPMA"/>
<evidence type="ECO:0000313" key="3">
    <source>
        <dbReference type="Proteomes" id="UP000075243"/>
    </source>
</evidence>
<evidence type="ECO:0000313" key="2">
    <source>
        <dbReference type="EMBL" id="KYP37488.1"/>
    </source>
</evidence>
<dbReference type="Pfam" id="PF13976">
    <property type="entry name" value="gag_pre-integrs"/>
    <property type="match status" value="1"/>
</dbReference>
<dbReference type="Proteomes" id="UP000075243">
    <property type="component" value="Unassembled WGS sequence"/>
</dbReference>
<protein>
    <submittedName>
        <fullName evidence="2">Retrovirus-related Pol polyprotein from transposon TNT 1-94</fullName>
    </submittedName>
</protein>
<keyword evidence="3" id="KW-1185">Reference proteome</keyword>
<dbReference type="Gramene" id="C.cajan_40930.t">
    <property type="protein sequence ID" value="C.cajan_40930.t.cds1"/>
    <property type="gene ID" value="C.cajan_40930"/>
</dbReference>
<gene>
    <name evidence="2" type="ORF">KK1_041319</name>
</gene>
<dbReference type="PANTHER" id="PTHR42648">
    <property type="entry name" value="TRANSPOSASE, PUTATIVE-RELATED"/>
    <property type="match status" value="1"/>
</dbReference>
<organism evidence="2 3">
    <name type="scientific">Cajanus cajan</name>
    <name type="common">Pigeon pea</name>
    <name type="synonym">Cajanus indicus</name>
    <dbReference type="NCBI Taxonomy" id="3821"/>
    <lineage>
        <taxon>Eukaryota</taxon>
        <taxon>Viridiplantae</taxon>
        <taxon>Streptophyta</taxon>
        <taxon>Embryophyta</taxon>
        <taxon>Tracheophyta</taxon>
        <taxon>Spermatophyta</taxon>
        <taxon>Magnoliopsida</taxon>
        <taxon>eudicotyledons</taxon>
        <taxon>Gunneridae</taxon>
        <taxon>Pentapetalae</taxon>
        <taxon>rosids</taxon>
        <taxon>fabids</taxon>
        <taxon>Fabales</taxon>
        <taxon>Fabaceae</taxon>
        <taxon>Papilionoideae</taxon>
        <taxon>50 kb inversion clade</taxon>
        <taxon>NPAAA clade</taxon>
        <taxon>indigoferoid/millettioid clade</taxon>
        <taxon>Phaseoleae</taxon>
        <taxon>Cajanus</taxon>
    </lineage>
</organism>
<dbReference type="PANTHER" id="PTHR42648:SF31">
    <property type="entry name" value="RNA-DIRECTED DNA POLYMERASE"/>
    <property type="match status" value="1"/>
</dbReference>
<accession>A0A151R4E5</accession>
<name>A0A151R4E5_CAJCA</name>
<dbReference type="EMBL" id="KQ484099">
    <property type="protein sequence ID" value="KYP37488.1"/>
    <property type="molecule type" value="Genomic_DNA"/>
</dbReference>
<feature type="domain" description="GAG-pre-integrase" evidence="1">
    <location>
        <begin position="25"/>
        <end position="86"/>
    </location>
</feature>
<reference evidence="2" key="1">
    <citation type="journal article" date="2012" name="Nat. Biotechnol.">
        <title>Draft genome sequence of pigeonpea (Cajanus cajan), an orphan legume crop of resource-poor farmers.</title>
        <authorList>
            <person name="Varshney R.K."/>
            <person name="Chen W."/>
            <person name="Li Y."/>
            <person name="Bharti A.K."/>
            <person name="Saxena R.K."/>
            <person name="Schlueter J.A."/>
            <person name="Donoghue M.T."/>
            <person name="Azam S."/>
            <person name="Fan G."/>
            <person name="Whaley A.M."/>
            <person name="Farmer A.D."/>
            <person name="Sheridan J."/>
            <person name="Iwata A."/>
            <person name="Tuteja R."/>
            <person name="Penmetsa R.V."/>
            <person name="Wu W."/>
            <person name="Upadhyaya H.D."/>
            <person name="Yang S.P."/>
            <person name="Shah T."/>
            <person name="Saxena K.B."/>
            <person name="Michael T."/>
            <person name="McCombie W.R."/>
            <person name="Yang B."/>
            <person name="Zhang G."/>
            <person name="Yang H."/>
            <person name="Wang J."/>
            <person name="Spillane C."/>
            <person name="Cook D.R."/>
            <person name="May G.D."/>
            <person name="Xu X."/>
            <person name="Jackson S.A."/>
        </authorList>
    </citation>
    <scope>NUCLEOTIDE SEQUENCE [LARGE SCALE GENOMIC DNA]</scope>
</reference>
<evidence type="ECO:0000259" key="1">
    <source>
        <dbReference type="Pfam" id="PF13976"/>
    </source>
</evidence>
<dbReference type="InterPro" id="IPR025724">
    <property type="entry name" value="GAG-pre-integrase_dom"/>
</dbReference>
<proteinExistence type="predicted"/>
<dbReference type="InterPro" id="IPR039537">
    <property type="entry name" value="Retrotran_Ty1/copia-like"/>
</dbReference>
<dbReference type="AlphaFoldDB" id="A0A151R4E5"/>